<protein>
    <recommendedName>
        <fullName evidence="7">Pheophorbide a oxygenase domain-containing protein</fullName>
    </recommendedName>
</protein>
<evidence type="ECO:0000256" key="1">
    <source>
        <dbReference type="ARBA" id="ARBA00004370"/>
    </source>
</evidence>
<evidence type="ECO:0000256" key="6">
    <source>
        <dbReference type="ARBA" id="ARBA00023136"/>
    </source>
</evidence>
<proteinExistence type="predicted"/>
<dbReference type="Pfam" id="PF08417">
    <property type="entry name" value="PaO"/>
    <property type="match status" value="1"/>
</dbReference>
<accession>A0A835HB59</accession>
<dbReference type="InterPro" id="IPR050584">
    <property type="entry name" value="Cholesterol_7-desaturase"/>
</dbReference>
<keyword evidence="9" id="KW-1185">Reference proteome</keyword>
<evidence type="ECO:0000256" key="5">
    <source>
        <dbReference type="ARBA" id="ARBA00023002"/>
    </source>
</evidence>
<reference evidence="8 9" key="1">
    <citation type="submission" date="2020-10" db="EMBL/GenBank/DDBJ databases">
        <title>The Coptis chinensis genome and diversification of protoberbering-type alkaloids.</title>
        <authorList>
            <person name="Wang B."/>
            <person name="Shu S."/>
            <person name="Song C."/>
            <person name="Liu Y."/>
        </authorList>
    </citation>
    <scope>NUCLEOTIDE SEQUENCE [LARGE SCALE GENOMIC DNA]</scope>
    <source>
        <strain evidence="8">HL-2020</strain>
        <tissue evidence="8">Leaf</tissue>
    </source>
</reference>
<evidence type="ECO:0000256" key="4">
    <source>
        <dbReference type="ARBA" id="ARBA00022989"/>
    </source>
</evidence>
<evidence type="ECO:0000256" key="3">
    <source>
        <dbReference type="ARBA" id="ARBA00022946"/>
    </source>
</evidence>
<dbReference type="OrthoDB" id="426882at2759"/>
<keyword evidence="4" id="KW-1133">Transmembrane helix</keyword>
<gene>
    <name evidence="8" type="ORF">IFM89_038267</name>
</gene>
<organism evidence="8 9">
    <name type="scientific">Coptis chinensis</name>
    <dbReference type="NCBI Taxonomy" id="261450"/>
    <lineage>
        <taxon>Eukaryota</taxon>
        <taxon>Viridiplantae</taxon>
        <taxon>Streptophyta</taxon>
        <taxon>Embryophyta</taxon>
        <taxon>Tracheophyta</taxon>
        <taxon>Spermatophyta</taxon>
        <taxon>Magnoliopsida</taxon>
        <taxon>Ranunculales</taxon>
        <taxon>Ranunculaceae</taxon>
        <taxon>Coptidoideae</taxon>
        <taxon>Coptis</taxon>
    </lineage>
</organism>
<dbReference type="EMBL" id="JADFTS010000008">
    <property type="protein sequence ID" value="KAF9595264.1"/>
    <property type="molecule type" value="Genomic_DNA"/>
</dbReference>
<dbReference type="GO" id="GO:0005737">
    <property type="term" value="C:cytoplasm"/>
    <property type="evidence" value="ECO:0007669"/>
    <property type="project" value="TreeGrafter"/>
</dbReference>
<keyword evidence="5" id="KW-0560">Oxidoreductase</keyword>
<keyword evidence="2" id="KW-0812">Transmembrane</keyword>
<comment type="subcellular location">
    <subcellularLocation>
        <location evidence="1">Membrane</location>
    </subcellularLocation>
</comment>
<dbReference type="GO" id="GO:0010277">
    <property type="term" value="F:chlorophyllide a oxygenase activity"/>
    <property type="evidence" value="ECO:0007669"/>
    <property type="project" value="InterPro"/>
</dbReference>
<evidence type="ECO:0000259" key="7">
    <source>
        <dbReference type="Pfam" id="PF08417"/>
    </source>
</evidence>
<evidence type="ECO:0000313" key="8">
    <source>
        <dbReference type="EMBL" id="KAF9595264.1"/>
    </source>
</evidence>
<evidence type="ECO:0000313" key="9">
    <source>
        <dbReference type="Proteomes" id="UP000631114"/>
    </source>
</evidence>
<dbReference type="InterPro" id="IPR013626">
    <property type="entry name" value="PaO"/>
</dbReference>
<keyword evidence="6" id="KW-0472">Membrane</keyword>
<dbReference type="PANTHER" id="PTHR21266">
    <property type="entry name" value="IRON-SULFUR DOMAIN CONTAINING PROTEIN"/>
    <property type="match status" value="1"/>
</dbReference>
<keyword evidence="3" id="KW-0809">Transit peptide</keyword>
<dbReference type="Proteomes" id="UP000631114">
    <property type="component" value="Unassembled WGS sequence"/>
</dbReference>
<feature type="domain" description="Pheophorbide a oxygenase" evidence="7">
    <location>
        <begin position="56"/>
        <end position="124"/>
    </location>
</feature>
<evidence type="ECO:0000256" key="2">
    <source>
        <dbReference type="ARBA" id="ARBA00022692"/>
    </source>
</evidence>
<comment type="caution">
    <text evidence="8">The sequence shown here is derived from an EMBL/GenBank/DDBJ whole genome shotgun (WGS) entry which is preliminary data.</text>
</comment>
<dbReference type="PANTHER" id="PTHR21266:SF32">
    <property type="entry name" value="CHOLESTEROL 7-DESATURASE NVD"/>
    <property type="match status" value="1"/>
</dbReference>
<dbReference type="GO" id="GO:0016020">
    <property type="term" value="C:membrane"/>
    <property type="evidence" value="ECO:0007669"/>
    <property type="project" value="UniProtKB-SubCell"/>
</dbReference>
<name>A0A835HB59_9MAGN</name>
<dbReference type="SUPFAM" id="SSF55961">
    <property type="entry name" value="Bet v1-like"/>
    <property type="match status" value="1"/>
</dbReference>
<dbReference type="AlphaFoldDB" id="A0A835HB59"/>
<sequence>MAVQLSGTLPIKNFGVKSGIQELIGKSDIRFIYKISIETLDMWDMLCFIRDPSENVKVRRLLLIYICVPVSPGNSRLIWAFPRNFGVWIDAVVPRWMFHVGQNLLIDSDLYLVHLEERKITDIGPSNWQKAYFVQTKTDALVVLPSESG</sequence>